<dbReference type="InterPro" id="IPR014347">
    <property type="entry name" value="Tautomerase/MIF_sf"/>
</dbReference>
<feature type="compositionally biased region" description="Polar residues" evidence="5">
    <location>
        <begin position="291"/>
        <end position="302"/>
    </location>
</feature>
<dbReference type="Proteomes" id="UP000695022">
    <property type="component" value="Unplaced"/>
</dbReference>
<dbReference type="InterPro" id="IPR013083">
    <property type="entry name" value="Znf_RING/FYVE/PHD"/>
</dbReference>
<evidence type="ECO:0000256" key="3">
    <source>
        <dbReference type="ARBA" id="ARBA00022771"/>
    </source>
</evidence>
<dbReference type="SUPFAM" id="SSF55331">
    <property type="entry name" value="Tautomerase/MIF"/>
    <property type="match status" value="1"/>
</dbReference>
<evidence type="ECO:0000256" key="1">
    <source>
        <dbReference type="ARBA" id="ARBA00005851"/>
    </source>
</evidence>
<dbReference type="InterPro" id="IPR049439">
    <property type="entry name" value="TRAFD1-XIAF1_Znf"/>
</dbReference>
<gene>
    <name evidence="8" type="primary">LOC106813962</name>
</gene>
<keyword evidence="4" id="KW-0862">Zinc</keyword>
<feature type="compositionally biased region" description="Polar residues" evidence="5">
    <location>
        <begin position="594"/>
        <end position="605"/>
    </location>
</feature>
<keyword evidence="3" id="KW-0863">Zinc-finger</keyword>
<evidence type="ECO:0000256" key="2">
    <source>
        <dbReference type="ARBA" id="ARBA00022723"/>
    </source>
</evidence>
<keyword evidence="7" id="KW-1185">Reference proteome</keyword>
<dbReference type="PANTHER" id="PTHR16295">
    <property type="entry name" value="TRAF-TYPE ZINC FINGER PROTEIN-RELATED"/>
    <property type="match status" value="1"/>
</dbReference>
<dbReference type="PANTHER" id="PTHR16295:SF10">
    <property type="entry name" value="EXPRESSED PROTEIN"/>
    <property type="match status" value="1"/>
</dbReference>
<feature type="region of interest" description="Disordered" evidence="5">
    <location>
        <begin position="433"/>
        <end position="677"/>
    </location>
</feature>
<dbReference type="Pfam" id="PF01187">
    <property type="entry name" value="MIF"/>
    <property type="match status" value="1"/>
</dbReference>
<organism evidence="7 8">
    <name type="scientific">Priapulus caudatus</name>
    <name type="common">Priapulid worm</name>
    <dbReference type="NCBI Taxonomy" id="37621"/>
    <lineage>
        <taxon>Eukaryota</taxon>
        <taxon>Metazoa</taxon>
        <taxon>Ecdysozoa</taxon>
        <taxon>Scalidophora</taxon>
        <taxon>Priapulida</taxon>
        <taxon>Priapulimorpha</taxon>
        <taxon>Priapulimorphida</taxon>
        <taxon>Priapulidae</taxon>
        <taxon>Priapulus</taxon>
    </lineage>
</organism>
<evidence type="ECO:0000313" key="7">
    <source>
        <dbReference type="Proteomes" id="UP000695022"/>
    </source>
</evidence>
<dbReference type="GeneID" id="106813962"/>
<reference evidence="8" key="1">
    <citation type="submission" date="2025-08" db="UniProtKB">
        <authorList>
            <consortium name="RefSeq"/>
        </authorList>
    </citation>
    <scope>IDENTIFICATION</scope>
</reference>
<comment type="similarity">
    <text evidence="1">Belongs to the MIF family.</text>
</comment>
<feature type="region of interest" description="Disordered" evidence="5">
    <location>
        <begin position="183"/>
        <end position="203"/>
    </location>
</feature>
<dbReference type="PROSITE" id="PS01158">
    <property type="entry name" value="MIF"/>
    <property type="match status" value="1"/>
</dbReference>
<evidence type="ECO:0000313" key="8">
    <source>
        <dbReference type="RefSeq" id="XP_014673699.1"/>
    </source>
</evidence>
<feature type="domain" description="TRAFD1/XAF1 zinc finger" evidence="6">
    <location>
        <begin position="92"/>
        <end position="131"/>
    </location>
</feature>
<feature type="compositionally biased region" description="Polar residues" evidence="5">
    <location>
        <begin position="542"/>
        <end position="586"/>
    </location>
</feature>
<dbReference type="Pfam" id="PF21366">
    <property type="entry name" value="TRAFD1-XIAF1_ZnF"/>
    <property type="match status" value="1"/>
</dbReference>
<accession>A0ABM1ENC8</accession>
<evidence type="ECO:0000256" key="4">
    <source>
        <dbReference type="ARBA" id="ARBA00022833"/>
    </source>
</evidence>
<dbReference type="Gene3D" id="3.30.40.10">
    <property type="entry name" value="Zinc/RING finger domain, C3HC4 (zinc finger)"/>
    <property type="match status" value="2"/>
</dbReference>
<protein>
    <submittedName>
        <fullName evidence="8">TRAF-type zinc finger domain-containing protein 1-like isoform X1</fullName>
    </submittedName>
</protein>
<feature type="region of interest" description="Disordered" evidence="5">
    <location>
        <begin position="285"/>
        <end position="307"/>
    </location>
</feature>
<dbReference type="InterPro" id="IPR001398">
    <property type="entry name" value="Macrophage_inhib_fac"/>
</dbReference>
<proteinExistence type="inferred from homology"/>
<dbReference type="Gene3D" id="3.30.429.10">
    <property type="entry name" value="Macrophage Migration Inhibitory Factor"/>
    <property type="match status" value="1"/>
</dbReference>
<dbReference type="RefSeq" id="XP_014673699.1">
    <property type="nucleotide sequence ID" value="XM_014818213.1"/>
</dbReference>
<dbReference type="InterPro" id="IPR019829">
    <property type="entry name" value="Macrophage_inhib_fac_CS"/>
</dbReference>
<evidence type="ECO:0000256" key="5">
    <source>
        <dbReference type="SAM" id="MobiDB-lite"/>
    </source>
</evidence>
<keyword evidence="2" id="KW-0479">Metal-binding</keyword>
<dbReference type="InterPro" id="IPR051986">
    <property type="entry name" value="Innate_Immune_Apopt_Reg"/>
</dbReference>
<feature type="compositionally biased region" description="Polar residues" evidence="5">
    <location>
        <begin position="493"/>
        <end position="518"/>
    </location>
</feature>
<evidence type="ECO:0000259" key="6">
    <source>
        <dbReference type="Pfam" id="PF21366"/>
    </source>
</evidence>
<sequence length="788" mass="86815">MDRQEGDTKYCANCKRDITAANFELHQIHCQRNLILCPKCKEPVSRNRQKEHEEQLHALVTCVDCSDLIEIGKLDSHKDECQKRLVACCYCDLEVQMDDLDEHESDCGARTDACEKCGQYVMKKDFIKHVRANCNYPKTAATRRSLDAVDGNLFNVLHDEQLMENYYNECVMGKAALLSADTAEADQPNNTRRRTWSGRGSVPVVDNIHSDAEPSAAAKEKNINRIPTVEASAYFGKHIEDDVRNILPDCQRSTNLEADAALAWQLATQLDLARDLYDDTHLGGQEVDQHNLVSPSTPSPNVSDDETGEPALPCEFCCELFPFDDLILHQSGCTPDLAQKFVKYQKEKDKMSPLNNKINKSSVQADPCILDNLTYGRRSDTEGIVKDINNSIPCEFCNELFPVNCLLQHETVCQHVVGALDCIPYSKPVKKSRNVPIEEGSSVSPPLRRRGQPDPDVMIASGLENTSPHLRGSTQKKELMRSSSLSMEERLNIRSSSPASQKEGTTVPSMQRNRSSPAIDTAADFPNSMVKAQRSQPARLKTTVNNTNQSRQMMLGVQNLQKGDQCRQMDSQSQQEQENASTSPKQSAAAAQLPSRTNTTNSLIGSSEKRKQKSQSKKVASVHVKPNNMQVKESFSGAEELNRTSLNRTNMDRIRSPPTGARPKHPKPPEAAGVVHPSSVHTYPGGNTLGSEASAMPSGAATGAVPKQKYVAISIQPGVKMSFGGTEDPCAISTLMSIGSISRDKNKKTSKALSDHIKKTLGVPSDRMYITFYNAPSEDVGFNAGTFA</sequence>
<name>A0ABM1ENC8_PRICU</name>